<reference evidence="1" key="1">
    <citation type="submission" date="2022-11" db="EMBL/GenBank/DDBJ databases">
        <title>Genome Sequence of Boeremia exigua.</title>
        <authorList>
            <person name="Buettner E."/>
        </authorList>
    </citation>
    <scope>NUCLEOTIDE SEQUENCE</scope>
    <source>
        <strain evidence="1">CU02</strain>
    </source>
</reference>
<dbReference type="Proteomes" id="UP001153331">
    <property type="component" value="Unassembled WGS sequence"/>
</dbReference>
<organism evidence="1 2">
    <name type="scientific">Boeremia exigua</name>
    <dbReference type="NCBI Taxonomy" id="749465"/>
    <lineage>
        <taxon>Eukaryota</taxon>
        <taxon>Fungi</taxon>
        <taxon>Dikarya</taxon>
        <taxon>Ascomycota</taxon>
        <taxon>Pezizomycotina</taxon>
        <taxon>Dothideomycetes</taxon>
        <taxon>Pleosporomycetidae</taxon>
        <taxon>Pleosporales</taxon>
        <taxon>Pleosporineae</taxon>
        <taxon>Didymellaceae</taxon>
        <taxon>Boeremia</taxon>
    </lineage>
</organism>
<comment type="caution">
    <text evidence="1">The sequence shown here is derived from an EMBL/GenBank/DDBJ whole genome shotgun (WGS) entry which is preliminary data.</text>
</comment>
<evidence type="ECO:0000313" key="1">
    <source>
        <dbReference type="EMBL" id="KAJ8111470.1"/>
    </source>
</evidence>
<name>A0ACC2I8I7_9PLEO</name>
<keyword evidence="2" id="KW-1185">Reference proteome</keyword>
<sequence length="323" mass="35754">MNGVAMFVDVLRVAPGTALCAASPNNEVRSTTPNLITSAKLNHIKDRGMYANRKTEQIRSTIQSAFQTTIQTTITTSPSQHHHKMVRSLPFVLGLTAAVSAHSWVGCTDHDNALILEWMKGNASVYEKPGDLVVDTFAPGLAVFCHGWPRAKHNPGDWIDESSNYLWDIAAQTFKGDTHACHPSQRTPTYFSEEKADMATAKPGGSIKLMFGGNGHSRGANVDGDGGPGKVIVYWKGKKEAEIKDIKEFTKENKLKEAGFAEEAFIWPEDPKVKSPTEGLLDKGNWMTVDLPKDMEKGRHMMVWVWEHGGKPRWSTCFDVMIK</sequence>
<proteinExistence type="predicted"/>
<protein>
    <submittedName>
        <fullName evidence="1">Uncharacterized protein</fullName>
    </submittedName>
</protein>
<gene>
    <name evidence="1" type="ORF">OPT61_g5943</name>
</gene>
<dbReference type="EMBL" id="JAPHNI010000403">
    <property type="protein sequence ID" value="KAJ8111470.1"/>
    <property type="molecule type" value="Genomic_DNA"/>
</dbReference>
<evidence type="ECO:0000313" key="2">
    <source>
        <dbReference type="Proteomes" id="UP001153331"/>
    </source>
</evidence>
<accession>A0ACC2I8I7</accession>